<feature type="transmembrane region" description="Helical" evidence="1">
    <location>
        <begin position="259"/>
        <end position="280"/>
    </location>
</feature>
<dbReference type="GeneID" id="54467299"/>
<feature type="signal peptide" evidence="2">
    <location>
        <begin position="1"/>
        <end position="19"/>
    </location>
</feature>
<dbReference type="Proteomes" id="UP000504636">
    <property type="component" value="Unplaced"/>
</dbReference>
<organism evidence="3">
    <name type="scientific">Mytilinidion resinicola</name>
    <dbReference type="NCBI Taxonomy" id="574789"/>
    <lineage>
        <taxon>Eukaryota</taxon>
        <taxon>Fungi</taxon>
        <taxon>Dikarya</taxon>
        <taxon>Ascomycota</taxon>
        <taxon>Pezizomycotina</taxon>
        <taxon>Dothideomycetes</taxon>
        <taxon>Pleosporomycetidae</taxon>
        <taxon>Mytilinidiales</taxon>
        <taxon>Mytilinidiaceae</taxon>
        <taxon>Mytilinidion</taxon>
    </lineage>
</organism>
<keyword evidence="2" id="KW-0732">Signal</keyword>
<sequence length="363" mass="41487">MHIHACLITLASLSLSASASVCSSGIYKDLLVLSAHPAAEIYCSLHYPLPKHTVTVTSTPHKYANRHAPTSGKKFSTTAIPKDCTAKWSSAYKTGGHFLSTLCSCIETPVTKTSDRNPAYRHTGENIDKTNVKSKEFLSFVEQTNAHAELEKSLSFVDQTSVHAKFEEFFSFINKVHTEFEEYIPFFDQTSVHAKFKEFLPFINPANAHSELEEFLSFFEHVSFFEYVPFVERRLFPHTIFFGVVQPDIGLFHSELHVVLNIVLYTILHAILYAILYAVVNTFIDAVLYAFIYAIVYSIFYSLYIQRYQLTLFIHCLLSHCPTTHRHCHTLATYSHSLTTHVPRIRRSMRFDLRGLLSHFLLS</sequence>
<dbReference type="RefSeq" id="XP_033584162.1">
    <property type="nucleotide sequence ID" value="XM_033726406.1"/>
</dbReference>
<keyword evidence="1" id="KW-0472">Membrane</keyword>
<reference evidence="5" key="2">
    <citation type="submission" date="2020-04" db="EMBL/GenBank/DDBJ databases">
        <authorList>
            <consortium name="NCBI Genome Project"/>
        </authorList>
    </citation>
    <scope>NUCLEOTIDE SEQUENCE</scope>
    <source>
        <strain evidence="5">CBS 304.34</strain>
    </source>
</reference>
<evidence type="ECO:0000313" key="3">
    <source>
        <dbReference type="EMBL" id="KAF2817198.1"/>
    </source>
</evidence>
<protein>
    <submittedName>
        <fullName evidence="3 5">Uncharacterized protein</fullName>
    </submittedName>
</protein>
<accession>A0A6A6Z8R6</accession>
<feature type="transmembrane region" description="Helical" evidence="1">
    <location>
        <begin position="286"/>
        <end position="305"/>
    </location>
</feature>
<dbReference type="EMBL" id="MU003692">
    <property type="protein sequence ID" value="KAF2817198.1"/>
    <property type="molecule type" value="Genomic_DNA"/>
</dbReference>
<reference evidence="5" key="3">
    <citation type="submission" date="2025-04" db="UniProtKB">
        <authorList>
            <consortium name="RefSeq"/>
        </authorList>
    </citation>
    <scope>IDENTIFICATION</scope>
    <source>
        <strain evidence="5">CBS 304.34</strain>
    </source>
</reference>
<keyword evidence="1" id="KW-1133">Transmembrane helix</keyword>
<feature type="chain" id="PRO_5044629709" evidence="2">
    <location>
        <begin position="20"/>
        <end position="363"/>
    </location>
</feature>
<name>A0A6A6Z8R6_9PEZI</name>
<reference evidence="3 5" key="1">
    <citation type="journal article" date="2020" name="Stud. Mycol.">
        <title>101 Dothideomycetes genomes: a test case for predicting lifestyles and emergence of pathogens.</title>
        <authorList>
            <person name="Haridas S."/>
            <person name="Albert R."/>
            <person name="Binder M."/>
            <person name="Bloem J."/>
            <person name="Labutti K."/>
            <person name="Salamov A."/>
            <person name="Andreopoulos B."/>
            <person name="Baker S."/>
            <person name="Barry K."/>
            <person name="Bills G."/>
            <person name="Bluhm B."/>
            <person name="Cannon C."/>
            <person name="Castanera R."/>
            <person name="Culley D."/>
            <person name="Daum C."/>
            <person name="Ezra D."/>
            <person name="Gonzalez J."/>
            <person name="Henrissat B."/>
            <person name="Kuo A."/>
            <person name="Liang C."/>
            <person name="Lipzen A."/>
            <person name="Lutzoni F."/>
            <person name="Magnuson J."/>
            <person name="Mondo S."/>
            <person name="Nolan M."/>
            <person name="Ohm R."/>
            <person name="Pangilinan J."/>
            <person name="Park H.-J."/>
            <person name="Ramirez L."/>
            <person name="Alfaro M."/>
            <person name="Sun H."/>
            <person name="Tritt A."/>
            <person name="Yoshinaga Y."/>
            <person name="Zwiers L.-H."/>
            <person name="Turgeon B."/>
            <person name="Goodwin S."/>
            <person name="Spatafora J."/>
            <person name="Crous P."/>
            <person name="Grigoriev I."/>
        </authorList>
    </citation>
    <scope>NUCLEOTIDE SEQUENCE</scope>
    <source>
        <strain evidence="3 5">CBS 304.34</strain>
    </source>
</reference>
<evidence type="ECO:0000313" key="5">
    <source>
        <dbReference type="RefSeq" id="XP_033584162.1"/>
    </source>
</evidence>
<evidence type="ECO:0000256" key="2">
    <source>
        <dbReference type="SAM" id="SignalP"/>
    </source>
</evidence>
<keyword evidence="4" id="KW-1185">Reference proteome</keyword>
<evidence type="ECO:0000313" key="4">
    <source>
        <dbReference type="Proteomes" id="UP000504636"/>
    </source>
</evidence>
<keyword evidence="1" id="KW-0812">Transmembrane</keyword>
<dbReference type="OrthoDB" id="3564902at2759"/>
<proteinExistence type="predicted"/>
<evidence type="ECO:0000256" key="1">
    <source>
        <dbReference type="SAM" id="Phobius"/>
    </source>
</evidence>
<gene>
    <name evidence="3 5" type="ORF">BDZ99DRAFT_529488</name>
</gene>
<dbReference type="AlphaFoldDB" id="A0A6A6Z8R6"/>